<comment type="caution">
    <text evidence="2">The sequence shown here is derived from an EMBL/GenBank/DDBJ whole genome shotgun (WGS) entry which is preliminary data.</text>
</comment>
<evidence type="ECO:0000256" key="1">
    <source>
        <dbReference type="SAM" id="Phobius"/>
    </source>
</evidence>
<dbReference type="Proteomes" id="UP000439903">
    <property type="component" value="Unassembled WGS sequence"/>
</dbReference>
<reference evidence="2 3" key="1">
    <citation type="journal article" date="2019" name="Environ. Microbiol.">
        <title>At the nexus of three kingdoms: the genome of the mycorrhizal fungus Gigaspora margarita provides insights into plant, endobacterial and fungal interactions.</title>
        <authorList>
            <person name="Venice F."/>
            <person name="Ghignone S."/>
            <person name="Salvioli di Fossalunga A."/>
            <person name="Amselem J."/>
            <person name="Novero M."/>
            <person name="Xianan X."/>
            <person name="Sedzielewska Toro K."/>
            <person name="Morin E."/>
            <person name="Lipzen A."/>
            <person name="Grigoriev I.V."/>
            <person name="Henrissat B."/>
            <person name="Martin F.M."/>
            <person name="Bonfante P."/>
        </authorList>
    </citation>
    <scope>NUCLEOTIDE SEQUENCE [LARGE SCALE GENOMIC DNA]</scope>
    <source>
        <strain evidence="2 3">BEG34</strain>
    </source>
</reference>
<accession>A0A8H4ETW5</accession>
<keyword evidence="1" id="KW-0812">Transmembrane</keyword>
<evidence type="ECO:0000313" key="3">
    <source>
        <dbReference type="Proteomes" id="UP000439903"/>
    </source>
</evidence>
<evidence type="ECO:0000313" key="2">
    <source>
        <dbReference type="EMBL" id="KAF0553699.1"/>
    </source>
</evidence>
<keyword evidence="1" id="KW-0472">Membrane</keyword>
<sequence length="133" mass="15586">MMEELCEEGKETDNVKKKHHNLFYGLKYTTFGILVVVFLLYFIYLIYIINDIPIKSTGYVIVDELNVPDMEICSNSNDNLRILRCDFKWKNNTINRFNNCSGYIIPEIFISVPIEIFAKHSRPTKPSIIQKMV</sequence>
<keyword evidence="3" id="KW-1185">Reference proteome</keyword>
<name>A0A8H4ETW5_GIGMA</name>
<feature type="transmembrane region" description="Helical" evidence="1">
    <location>
        <begin position="28"/>
        <end position="49"/>
    </location>
</feature>
<dbReference type="AlphaFoldDB" id="A0A8H4ETW5"/>
<gene>
    <name evidence="2" type="ORF">F8M41_020085</name>
</gene>
<organism evidence="2 3">
    <name type="scientific">Gigaspora margarita</name>
    <dbReference type="NCBI Taxonomy" id="4874"/>
    <lineage>
        <taxon>Eukaryota</taxon>
        <taxon>Fungi</taxon>
        <taxon>Fungi incertae sedis</taxon>
        <taxon>Mucoromycota</taxon>
        <taxon>Glomeromycotina</taxon>
        <taxon>Glomeromycetes</taxon>
        <taxon>Diversisporales</taxon>
        <taxon>Gigasporaceae</taxon>
        <taxon>Gigaspora</taxon>
    </lineage>
</organism>
<keyword evidence="1" id="KW-1133">Transmembrane helix</keyword>
<dbReference type="EMBL" id="WTPW01000055">
    <property type="protein sequence ID" value="KAF0553699.1"/>
    <property type="molecule type" value="Genomic_DNA"/>
</dbReference>
<proteinExistence type="predicted"/>
<protein>
    <submittedName>
        <fullName evidence="2">Uncharacterized protein</fullName>
    </submittedName>
</protein>